<evidence type="ECO:0000313" key="7">
    <source>
        <dbReference type="Proteomes" id="UP000297703"/>
    </source>
</evidence>
<dbReference type="Proteomes" id="UP000297703">
    <property type="component" value="Unassembled WGS sequence"/>
</dbReference>
<dbReference type="InterPro" id="IPR008930">
    <property type="entry name" value="Terpenoid_cyclase/PrenylTrfase"/>
</dbReference>
<dbReference type="Gene3D" id="2.20.130.20">
    <property type="match status" value="1"/>
</dbReference>
<evidence type="ECO:0000313" key="6">
    <source>
        <dbReference type="EMBL" id="TFJ96101.1"/>
    </source>
</evidence>
<keyword evidence="3" id="KW-1015">Disulfide bond</keyword>
<dbReference type="InterPro" id="IPR013783">
    <property type="entry name" value="Ig-like_fold"/>
</dbReference>
<comment type="subcellular location">
    <subcellularLocation>
        <location evidence="1">Secreted</location>
    </subcellularLocation>
</comment>
<dbReference type="AlphaFoldDB" id="A0A4D9DI33"/>
<keyword evidence="2" id="KW-0964">Secreted</keyword>
<reference evidence="6 7" key="2">
    <citation type="submission" date="2019-04" db="EMBL/GenBank/DDBJ databases">
        <title>The genome sequence of big-headed turtle.</title>
        <authorList>
            <person name="Gong S."/>
        </authorList>
    </citation>
    <scope>NUCLEOTIDE SEQUENCE [LARGE SCALE GENOMIC DNA]</scope>
    <source>
        <strain evidence="6">DO16091913</strain>
        <tissue evidence="6">Muscle</tissue>
    </source>
</reference>
<accession>A0A4D9DI33</accession>
<dbReference type="CDD" id="cd00017">
    <property type="entry name" value="ANATO"/>
    <property type="match status" value="1"/>
</dbReference>
<dbReference type="InterPro" id="IPR040839">
    <property type="entry name" value="MG4"/>
</dbReference>
<feature type="region of interest" description="Disordered" evidence="4">
    <location>
        <begin position="374"/>
        <end position="406"/>
    </location>
</feature>
<dbReference type="Pfam" id="PF07678">
    <property type="entry name" value="TED_complement"/>
    <property type="match status" value="1"/>
</dbReference>
<dbReference type="Gene3D" id="2.60.40.1940">
    <property type="match status" value="1"/>
</dbReference>
<dbReference type="Pfam" id="PF00207">
    <property type="entry name" value="A2M"/>
    <property type="match status" value="1"/>
</dbReference>
<dbReference type="GO" id="GO:0006954">
    <property type="term" value="P:inflammatory response"/>
    <property type="evidence" value="ECO:0007669"/>
    <property type="project" value="InterPro"/>
</dbReference>
<keyword evidence="7" id="KW-1185">Reference proteome</keyword>
<dbReference type="InterPro" id="IPR001599">
    <property type="entry name" value="Macroglobln_a2"/>
</dbReference>
<evidence type="ECO:0000256" key="2">
    <source>
        <dbReference type="ARBA" id="ARBA00022525"/>
    </source>
</evidence>
<dbReference type="InterPro" id="IPR000020">
    <property type="entry name" value="Anaphylatoxin/fibulin"/>
</dbReference>
<dbReference type="InterPro" id="IPR036595">
    <property type="entry name" value="A-macroglobulin_rcpt-bd_sf"/>
</dbReference>
<evidence type="ECO:0000256" key="4">
    <source>
        <dbReference type="SAM" id="MobiDB-lite"/>
    </source>
</evidence>
<dbReference type="SMART" id="SM01359">
    <property type="entry name" value="A2M_N_2"/>
    <property type="match status" value="1"/>
</dbReference>
<dbReference type="InterPro" id="IPR009048">
    <property type="entry name" value="A-macroglobulin_rcpt-bd"/>
</dbReference>
<dbReference type="CDD" id="cd02896">
    <property type="entry name" value="complement_C3_C4_C5"/>
    <property type="match status" value="1"/>
</dbReference>
<dbReference type="SUPFAM" id="SSF47686">
    <property type="entry name" value="Anaphylotoxins (complement system)"/>
    <property type="match status" value="1"/>
</dbReference>
<dbReference type="STRING" id="55544.A0A4D9DI33"/>
<dbReference type="OrthoDB" id="6359008at2759"/>
<dbReference type="InterPro" id="IPR050473">
    <property type="entry name" value="A2M/Complement_sys"/>
</dbReference>
<dbReference type="Gene3D" id="6.20.50.160">
    <property type="match status" value="1"/>
</dbReference>
<dbReference type="InterPro" id="IPR011625">
    <property type="entry name" value="A2M_N_BRD"/>
</dbReference>
<dbReference type="Gene3D" id="1.50.10.20">
    <property type="match status" value="1"/>
</dbReference>
<dbReference type="InterPro" id="IPR011626">
    <property type="entry name" value="Alpha-macroglobulin_TED"/>
</dbReference>
<evidence type="ECO:0000259" key="5">
    <source>
        <dbReference type="PROSITE" id="PS01178"/>
    </source>
</evidence>
<feature type="domain" description="Anaphylatoxin-like" evidence="5">
    <location>
        <begin position="419"/>
        <end position="454"/>
    </location>
</feature>
<dbReference type="PANTHER" id="PTHR11412">
    <property type="entry name" value="MACROGLOBULIN / COMPLEMENT"/>
    <property type="match status" value="1"/>
</dbReference>
<dbReference type="Gene3D" id="1.20.91.20">
    <property type="entry name" value="Anaphylotoxins (complement system)"/>
    <property type="match status" value="1"/>
</dbReference>
<dbReference type="Pfam" id="PF17789">
    <property type="entry name" value="MG4"/>
    <property type="match status" value="1"/>
</dbReference>
<dbReference type="Pfam" id="PF21308">
    <property type="entry name" value="C3_CUB2"/>
    <property type="match status" value="1"/>
</dbReference>
<evidence type="ECO:0000256" key="1">
    <source>
        <dbReference type="ARBA" id="ARBA00004613"/>
    </source>
</evidence>
<dbReference type="PRINTS" id="PR00004">
    <property type="entry name" value="ANAPHYLATOXN"/>
</dbReference>
<dbReference type="SMART" id="SM01361">
    <property type="entry name" value="A2M_recep"/>
    <property type="match status" value="1"/>
</dbReference>
<name>A0A4D9DI33_9SAUR</name>
<dbReference type="FunFam" id="2.60.40.1930:FF:000008">
    <property type="entry name" value="Complement C3"/>
    <property type="match status" value="1"/>
</dbReference>
<dbReference type="Pfam" id="PF07703">
    <property type="entry name" value="A2M_BRD"/>
    <property type="match status" value="1"/>
</dbReference>
<dbReference type="GO" id="GO:0005615">
    <property type="term" value="C:extracellular space"/>
    <property type="evidence" value="ECO:0007669"/>
    <property type="project" value="InterPro"/>
</dbReference>
<proteinExistence type="predicted"/>
<dbReference type="Gene3D" id="2.60.40.10">
    <property type="entry name" value="Immunoglobulins"/>
    <property type="match status" value="2"/>
</dbReference>
<dbReference type="SUPFAM" id="SSF49410">
    <property type="entry name" value="Alpha-macroglobulin receptor domain"/>
    <property type="match status" value="1"/>
</dbReference>
<dbReference type="InterPro" id="IPR001840">
    <property type="entry name" value="Anaphylatoxn_comp_syst_dom"/>
</dbReference>
<gene>
    <name evidence="6" type="ORF">DR999_PMT22134</name>
</gene>
<dbReference type="FunFam" id="2.60.40.10:FF:000155">
    <property type="entry name" value="complement C3 isoform X1"/>
    <property type="match status" value="1"/>
</dbReference>
<dbReference type="PROSITE" id="PS01178">
    <property type="entry name" value="ANAPHYLATOXIN_2"/>
    <property type="match status" value="1"/>
</dbReference>
<protein>
    <submittedName>
        <fullName evidence="6">Aldo/keto reductase</fullName>
    </submittedName>
</protein>
<reference evidence="6 7" key="1">
    <citation type="submission" date="2019-04" db="EMBL/GenBank/DDBJ databases">
        <title>Draft genome of the big-headed turtle Platysternon megacephalum.</title>
        <authorList>
            <person name="Gong S."/>
        </authorList>
    </citation>
    <scope>NUCLEOTIDE SEQUENCE [LARGE SCALE GENOMIC DNA]</scope>
    <source>
        <strain evidence="6">DO16091913</strain>
        <tissue evidence="6">Muscle</tissue>
    </source>
</reference>
<dbReference type="InterPro" id="IPR048848">
    <property type="entry name" value="C3_CUB2"/>
</dbReference>
<dbReference type="GO" id="GO:0006956">
    <property type="term" value="P:complement activation"/>
    <property type="evidence" value="ECO:0007669"/>
    <property type="project" value="InterPro"/>
</dbReference>
<feature type="compositionally biased region" description="Polar residues" evidence="4">
    <location>
        <begin position="386"/>
        <end position="395"/>
    </location>
</feature>
<sequence length="1210" mass="132116">MMDNEKRSIVNSFNKVPIKDGKGCAKLTKEMLHSRFPSPSELLGHSIYVAVTVLTDTGSDMVEAEKSGIRIVTSPYKILFSRSATYFKPGLPFNLVVSVVNADGSPAPQVPVRSGTGASGLTQADGTVQLAINTPADASQLLVKVETVVANLQQEHQSSAVWAMVAYGSQGGSRNYLHISVPATQLQPGNALPVSFSLRNSNADVQRQIHYFTYLILNKGKIIRAGRQARQAGQTLVTMFLPITPDLIPSFRIVAYYQVGQKEIVADSVWLDGQDSCMGTLKVTGATEQDNDVQVPGGKMNLRVKGDPGARVGLVAVDKAVYVLNRKYKFSQAKIWDTVEKSDIGCTPGSGKDHVGVFADAGLLLQTNVGIETPQRAGDPVVPQGSPVQGSTGSSPLLIPHGNRANTAPEYPSQRLRKCCQDGMQENPMGYSCDRRAKYVLEGGECLQAFLDCCKHIFERRQLLMVHTQFLLAAHSLARGRSQEPVDDVAEDGEYLADEDIVSRSQFAESWLWQMELLPQEADPDGLASRTVPVYLEDSITTWEVLAVSLSGTRGICVADPYEITVMKQFFIDLRLPYSVVRNEQVAIRAVLYNYAPQALQASCLACGSQIRVELMYNEKICSSSRRDSRFQQELVIQAGASRAVSYVIIPLEGGEVEIEVRAAIHGLPIADSVKKKLRVVGSPEGMKIFKNIKSVLLDPPARGSASGEQLETIGPVDMSNVVPNTEPVTFVSVKGYTQQLAYRKAANSYAAFTNRPASTWLTAYVVKVFALAYELIAIDPEVLCGAVKWLILHKQKPDGVFQEDAPVIHGEMVGGYQGSEPDASLTAFVVIAMVEARDACQRYVESLGRSITKAGDYLARRVKDLKKPYSVAITSYALALLGRAKAGERLMALSTGGTHWADPQSRLYSIESTSYALLALLKQKRLELTGPIVQWLTEQRYYGGGYGSTQATIMVFQALAQYQMDVSETKDTALDVSINLPGRSGPLLWRINRDNAMVARTERTKLTDGFTISAKGHGKGTLSVMTVYYAPLTEGAAACKKFDFSVSVQRAPDEGSASLPGGCFPSQILSASSRFLGAVDSTMTILDVSMPTGFSPDMDDLDKLTNRVDKYISKFELDTDLSERGSLILYLDKVSSKETDCLKLKAHQHFEVGLIQPAAMTVYEYYSLGGSPFIPKCKGPSDTSNFDDYEEEEIRVSITEKCAKEFAEF</sequence>
<dbReference type="SMART" id="SM00104">
    <property type="entry name" value="ANATO"/>
    <property type="match status" value="1"/>
</dbReference>
<dbReference type="PROSITE" id="PS01177">
    <property type="entry name" value="ANAPHYLATOXIN_1"/>
    <property type="match status" value="1"/>
</dbReference>
<organism evidence="6 7">
    <name type="scientific">Platysternon megacephalum</name>
    <name type="common">big-headed turtle</name>
    <dbReference type="NCBI Taxonomy" id="55544"/>
    <lineage>
        <taxon>Eukaryota</taxon>
        <taxon>Metazoa</taxon>
        <taxon>Chordata</taxon>
        <taxon>Craniata</taxon>
        <taxon>Vertebrata</taxon>
        <taxon>Euteleostomi</taxon>
        <taxon>Archelosauria</taxon>
        <taxon>Testudinata</taxon>
        <taxon>Testudines</taxon>
        <taxon>Cryptodira</taxon>
        <taxon>Durocryptodira</taxon>
        <taxon>Testudinoidea</taxon>
        <taxon>Platysternidae</taxon>
        <taxon>Platysternon</taxon>
    </lineage>
</organism>
<evidence type="ECO:0000256" key="3">
    <source>
        <dbReference type="ARBA" id="ARBA00023157"/>
    </source>
</evidence>
<dbReference type="Gene3D" id="2.60.40.690">
    <property type="entry name" value="Alpha-macroglobulin, receptor-binding domain"/>
    <property type="match status" value="1"/>
</dbReference>
<dbReference type="Pfam" id="PF07677">
    <property type="entry name" value="A2M_recep"/>
    <property type="match status" value="1"/>
</dbReference>
<dbReference type="SUPFAM" id="SSF48239">
    <property type="entry name" value="Terpenoid cyclases/Protein prenyltransferases"/>
    <property type="match status" value="1"/>
</dbReference>
<dbReference type="PANTHER" id="PTHR11412:SF81">
    <property type="entry name" value="COMPLEMENT C3"/>
    <property type="match status" value="1"/>
</dbReference>
<dbReference type="Pfam" id="PF01821">
    <property type="entry name" value="ANATO"/>
    <property type="match status" value="1"/>
</dbReference>
<dbReference type="Gene3D" id="2.60.40.1930">
    <property type="match status" value="1"/>
</dbReference>
<dbReference type="InterPro" id="IPR018081">
    <property type="entry name" value="Anaphylatoxin_comp_syst"/>
</dbReference>
<dbReference type="Gene3D" id="2.20.210.20">
    <property type="match status" value="1"/>
</dbReference>
<comment type="caution">
    <text evidence="6">The sequence shown here is derived from an EMBL/GenBank/DDBJ whole genome shotgun (WGS) entry which is preliminary data.</text>
</comment>
<dbReference type="EMBL" id="QXTE01000792">
    <property type="protein sequence ID" value="TFJ96101.1"/>
    <property type="molecule type" value="Genomic_DNA"/>
</dbReference>
<dbReference type="Gene3D" id="1.20.50.70">
    <property type="match status" value="1"/>
</dbReference>
<dbReference type="SMART" id="SM01360">
    <property type="entry name" value="A2M"/>
    <property type="match status" value="1"/>
</dbReference>
<dbReference type="FunFam" id="2.20.130.20:FF:000001">
    <property type="entry name" value="Complement C3"/>
    <property type="match status" value="1"/>
</dbReference>
<dbReference type="GO" id="GO:0004866">
    <property type="term" value="F:endopeptidase inhibitor activity"/>
    <property type="evidence" value="ECO:0007669"/>
    <property type="project" value="InterPro"/>
</dbReference>